<name>A0ABQ1WBI9_9BACT</name>
<organism evidence="2 3">
    <name type="scientific">Pontibacter amylolyticus</name>
    <dbReference type="NCBI Taxonomy" id="1424080"/>
    <lineage>
        <taxon>Bacteria</taxon>
        <taxon>Pseudomonadati</taxon>
        <taxon>Bacteroidota</taxon>
        <taxon>Cytophagia</taxon>
        <taxon>Cytophagales</taxon>
        <taxon>Hymenobacteraceae</taxon>
        <taxon>Pontibacter</taxon>
    </lineage>
</organism>
<feature type="transmembrane region" description="Helical" evidence="1">
    <location>
        <begin position="40"/>
        <end position="60"/>
    </location>
</feature>
<keyword evidence="1" id="KW-0812">Transmembrane</keyword>
<keyword evidence="1" id="KW-0472">Membrane</keyword>
<evidence type="ECO:0000256" key="1">
    <source>
        <dbReference type="SAM" id="Phobius"/>
    </source>
</evidence>
<proteinExistence type="predicted"/>
<dbReference type="RefSeq" id="WP_188502231.1">
    <property type="nucleotide sequence ID" value="NZ_BMFP01000005.1"/>
</dbReference>
<dbReference type="Proteomes" id="UP000634043">
    <property type="component" value="Unassembled WGS sequence"/>
</dbReference>
<protein>
    <submittedName>
        <fullName evidence="2">Uncharacterized protein</fullName>
    </submittedName>
</protein>
<keyword evidence="1" id="KW-1133">Transmembrane helix</keyword>
<keyword evidence="3" id="KW-1185">Reference proteome</keyword>
<feature type="transmembrane region" description="Helical" evidence="1">
    <location>
        <begin position="72"/>
        <end position="89"/>
    </location>
</feature>
<evidence type="ECO:0000313" key="3">
    <source>
        <dbReference type="Proteomes" id="UP000634043"/>
    </source>
</evidence>
<gene>
    <name evidence="2" type="ORF">GCM10011323_29010</name>
</gene>
<sequence>MSSKSTLSPTELKYVGTGLLAMGIISIFTSSVIIASPINYMTIGALLLVLTGIGFLISSYKKAGRKQLAPKLYLAACLLAVVAVYYFAITHV</sequence>
<comment type="caution">
    <text evidence="2">The sequence shown here is derived from an EMBL/GenBank/DDBJ whole genome shotgun (WGS) entry which is preliminary data.</text>
</comment>
<evidence type="ECO:0000313" key="2">
    <source>
        <dbReference type="EMBL" id="GGG23286.1"/>
    </source>
</evidence>
<reference evidence="3" key="1">
    <citation type="journal article" date="2019" name="Int. J. Syst. Evol. Microbiol.">
        <title>The Global Catalogue of Microorganisms (GCM) 10K type strain sequencing project: providing services to taxonomists for standard genome sequencing and annotation.</title>
        <authorList>
            <consortium name="The Broad Institute Genomics Platform"/>
            <consortium name="The Broad Institute Genome Sequencing Center for Infectious Disease"/>
            <person name="Wu L."/>
            <person name="Ma J."/>
        </authorList>
    </citation>
    <scope>NUCLEOTIDE SEQUENCE [LARGE SCALE GENOMIC DNA]</scope>
    <source>
        <strain evidence="3">CGMCC 1.12749</strain>
    </source>
</reference>
<feature type="transmembrane region" description="Helical" evidence="1">
    <location>
        <begin position="12"/>
        <end position="34"/>
    </location>
</feature>
<accession>A0ABQ1WBI9</accession>
<dbReference type="EMBL" id="BMFP01000005">
    <property type="protein sequence ID" value="GGG23286.1"/>
    <property type="molecule type" value="Genomic_DNA"/>
</dbReference>